<keyword evidence="5" id="KW-1185">Reference proteome</keyword>
<dbReference type="RefSeq" id="WP_354446873.1">
    <property type="nucleotide sequence ID" value="NZ_JBEPSH010000008.1"/>
</dbReference>
<dbReference type="Proteomes" id="UP001549320">
    <property type="component" value="Unassembled WGS sequence"/>
</dbReference>
<feature type="region of interest" description="Disordered" evidence="1">
    <location>
        <begin position="266"/>
        <end position="291"/>
    </location>
</feature>
<evidence type="ECO:0000256" key="1">
    <source>
        <dbReference type="SAM" id="MobiDB-lite"/>
    </source>
</evidence>
<dbReference type="Gene3D" id="3.40.50.11550">
    <property type="match status" value="1"/>
</dbReference>
<proteinExistence type="predicted"/>
<evidence type="ECO:0000259" key="3">
    <source>
        <dbReference type="Pfam" id="PF04187"/>
    </source>
</evidence>
<evidence type="ECO:0000313" key="4">
    <source>
        <dbReference type="EMBL" id="MET4579093.1"/>
    </source>
</evidence>
<evidence type="ECO:0000256" key="2">
    <source>
        <dbReference type="SAM" id="SignalP"/>
    </source>
</evidence>
<sequence>MKRRLNSLCTALLASLVLAACGHVPTTAPWTAAQQRQLEELLPAGALLLGEQHDAPEHHLLERQVVEWLAKRGSLAAVAIEMAPRGKDTRALPSQAPEAEVQKALDWNNAGWPWETYGPVVMAAVRLGVPVLGANLPAAEQRSAMSDSSLEARLAADALATQQQRIRDGHCNLLPSTQILPMTRIQIARDLAMAKTLADARKSGQTVLLIAGNGHVERELGVPVHLPADLGVKVISAQAGQPTSEEGDQARARVRTSADLVWPTPALPPKDYCAQFRGSVKSRPSTKGPQE</sequence>
<feature type="chain" id="PRO_5045256830" evidence="2">
    <location>
        <begin position="20"/>
        <end position="291"/>
    </location>
</feature>
<organism evidence="4 5">
    <name type="scientific">Ottowia thiooxydans</name>
    <dbReference type="NCBI Taxonomy" id="219182"/>
    <lineage>
        <taxon>Bacteria</taxon>
        <taxon>Pseudomonadati</taxon>
        <taxon>Pseudomonadota</taxon>
        <taxon>Betaproteobacteria</taxon>
        <taxon>Burkholderiales</taxon>
        <taxon>Comamonadaceae</taxon>
        <taxon>Ottowia</taxon>
    </lineage>
</organism>
<comment type="caution">
    <text evidence="4">The sequence shown here is derived from an EMBL/GenBank/DDBJ whole genome shotgun (WGS) entry which is preliminary data.</text>
</comment>
<dbReference type="SUPFAM" id="SSF159501">
    <property type="entry name" value="EreA/ChaN-like"/>
    <property type="match status" value="1"/>
</dbReference>
<dbReference type="InterPro" id="IPR016773">
    <property type="entry name" value="Fe3_uptake_reg_CjrA_prd"/>
</dbReference>
<reference evidence="4 5" key="1">
    <citation type="submission" date="2024-06" db="EMBL/GenBank/DDBJ databases">
        <title>Sorghum-associated microbial communities from plants grown in Nebraska, USA.</title>
        <authorList>
            <person name="Schachtman D."/>
        </authorList>
    </citation>
    <scope>NUCLEOTIDE SEQUENCE [LARGE SCALE GENOMIC DNA]</scope>
    <source>
        <strain evidence="4 5">2709</strain>
    </source>
</reference>
<dbReference type="EMBL" id="JBEPSH010000008">
    <property type="protein sequence ID" value="MET4579093.1"/>
    <property type="molecule type" value="Genomic_DNA"/>
</dbReference>
<dbReference type="InterPro" id="IPR007314">
    <property type="entry name" value="Cofac_haem-bd_dom"/>
</dbReference>
<dbReference type="Gene3D" id="1.10.8.760">
    <property type="entry name" value="Haem-binding uptake, Tiki superfamily, ChaN, domain 2"/>
    <property type="match status" value="1"/>
</dbReference>
<feature type="compositionally biased region" description="Polar residues" evidence="1">
    <location>
        <begin position="282"/>
        <end position="291"/>
    </location>
</feature>
<accession>A0ABV2QDW2</accession>
<keyword evidence="2" id="KW-0732">Signal</keyword>
<feature type="signal peptide" evidence="2">
    <location>
        <begin position="1"/>
        <end position="19"/>
    </location>
</feature>
<gene>
    <name evidence="4" type="ORF">ABIE13_004216</name>
</gene>
<dbReference type="Pfam" id="PF04187">
    <property type="entry name" value="Cofac_haem_bdg"/>
    <property type="match status" value="1"/>
</dbReference>
<protein>
    <submittedName>
        <fullName evidence="4">Iron-regulated protein</fullName>
    </submittedName>
</protein>
<name>A0ABV2QDW2_9BURK</name>
<dbReference type="PROSITE" id="PS51257">
    <property type="entry name" value="PROKAR_LIPOPROTEIN"/>
    <property type="match status" value="1"/>
</dbReference>
<evidence type="ECO:0000313" key="5">
    <source>
        <dbReference type="Proteomes" id="UP001549320"/>
    </source>
</evidence>
<dbReference type="PIRSF" id="PIRSF020419">
    <property type="entry name" value="Fe_uptake_reg_CjrA_prd"/>
    <property type="match status" value="1"/>
</dbReference>
<dbReference type="CDD" id="cd14727">
    <property type="entry name" value="ChanN-like"/>
    <property type="match status" value="1"/>
</dbReference>
<feature type="domain" description="Haem-binding uptake Tiki superfamily ChaN" evidence="3">
    <location>
        <begin position="39"/>
        <end position="226"/>
    </location>
</feature>